<evidence type="ECO:0000259" key="8">
    <source>
        <dbReference type="PROSITE" id="PS50217"/>
    </source>
</evidence>
<dbReference type="Proteomes" id="UP001054252">
    <property type="component" value="Unassembled WGS sequence"/>
</dbReference>
<dbReference type="InterPro" id="IPR004827">
    <property type="entry name" value="bZIP"/>
</dbReference>
<dbReference type="PROSITE" id="PS00036">
    <property type="entry name" value="BZIP_BASIC"/>
    <property type="match status" value="1"/>
</dbReference>
<dbReference type="PROSITE" id="PS50217">
    <property type="entry name" value="BZIP"/>
    <property type="match status" value="1"/>
</dbReference>
<keyword evidence="6" id="KW-0175">Coiled coil</keyword>
<organism evidence="9 10">
    <name type="scientific">Rubroshorea leprosula</name>
    <dbReference type="NCBI Taxonomy" id="152421"/>
    <lineage>
        <taxon>Eukaryota</taxon>
        <taxon>Viridiplantae</taxon>
        <taxon>Streptophyta</taxon>
        <taxon>Embryophyta</taxon>
        <taxon>Tracheophyta</taxon>
        <taxon>Spermatophyta</taxon>
        <taxon>Magnoliopsida</taxon>
        <taxon>eudicotyledons</taxon>
        <taxon>Gunneridae</taxon>
        <taxon>Pentapetalae</taxon>
        <taxon>rosids</taxon>
        <taxon>malvids</taxon>
        <taxon>Malvales</taxon>
        <taxon>Dipterocarpaceae</taxon>
        <taxon>Rubroshorea</taxon>
    </lineage>
</organism>
<dbReference type="SUPFAM" id="SSF57959">
    <property type="entry name" value="Leucine zipper domain"/>
    <property type="match status" value="1"/>
</dbReference>
<reference evidence="9 10" key="1">
    <citation type="journal article" date="2021" name="Commun. Biol.">
        <title>The genome of Shorea leprosula (Dipterocarpaceae) highlights the ecological relevance of drought in aseasonal tropical rainforests.</title>
        <authorList>
            <person name="Ng K.K.S."/>
            <person name="Kobayashi M.J."/>
            <person name="Fawcett J.A."/>
            <person name="Hatakeyama M."/>
            <person name="Paape T."/>
            <person name="Ng C.H."/>
            <person name="Ang C.C."/>
            <person name="Tnah L.H."/>
            <person name="Lee C.T."/>
            <person name="Nishiyama T."/>
            <person name="Sese J."/>
            <person name="O'Brien M.J."/>
            <person name="Copetti D."/>
            <person name="Mohd Noor M.I."/>
            <person name="Ong R.C."/>
            <person name="Putra M."/>
            <person name="Sireger I.Z."/>
            <person name="Indrioko S."/>
            <person name="Kosugi Y."/>
            <person name="Izuno A."/>
            <person name="Isagi Y."/>
            <person name="Lee S.L."/>
            <person name="Shimizu K.K."/>
        </authorList>
    </citation>
    <scope>NUCLEOTIDE SEQUENCE [LARGE SCALE GENOMIC DNA]</scope>
    <source>
        <strain evidence="9">214</strain>
    </source>
</reference>
<evidence type="ECO:0000256" key="7">
    <source>
        <dbReference type="SAM" id="MobiDB-lite"/>
    </source>
</evidence>
<dbReference type="SMART" id="SM00338">
    <property type="entry name" value="BRLZ"/>
    <property type="match status" value="1"/>
</dbReference>
<feature type="region of interest" description="Disordered" evidence="7">
    <location>
        <begin position="1"/>
        <end position="23"/>
    </location>
</feature>
<gene>
    <name evidence="9" type="ORF">SLEP1_g34638</name>
</gene>
<dbReference type="AlphaFoldDB" id="A0AAV5KKU8"/>
<dbReference type="InterPro" id="IPR044521">
    <property type="entry name" value="AtbZIP8/43"/>
</dbReference>
<evidence type="ECO:0000256" key="6">
    <source>
        <dbReference type="SAM" id="Coils"/>
    </source>
</evidence>
<comment type="caution">
    <text evidence="9">The sequence shown here is derived from an EMBL/GenBank/DDBJ whole genome shotgun (WGS) entry which is preliminary data.</text>
</comment>
<evidence type="ECO:0000313" key="10">
    <source>
        <dbReference type="Proteomes" id="UP001054252"/>
    </source>
</evidence>
<evidence type="ECO:0000313" key="9">
    <source>
        <dbReference type="EMBL" id="GKV25160.1"/>
    </source>
</evidence>
<sequence length="170" mass="19659">MQPGEISGNHSLPHEHQNLDSGTNFTNRLLLNSQVHVPFHMVSPNKPCLSTKEETKEYQLSAVNDRRLRRIISNRESARRSRIRKKKQIEELQSQVDQLQTINHQLGQKLIHLLENKHRILEENAQLKKKVSTLHMVLDDLFSCLNNLEDITCNTSQQHRAEATNQSTLS</sequence>
<proteinExistence type="predicted"/>
<dbReference type="Gene3D" id="1.20.5.170">
    <property type="match status" value="1"/>
</dbReference>
<dbReference type="GO" id="GO:0003677">
    <property type="term" value="F:DNA binding"/>
    <property type="evidence" value="ECO:0007669"/>
    <property type="project" value="UniProtKB-KW"/>
</dbReference>
<evidence type="ECO:0000256" key="5">
    <source>
        <dbReference type="ARBA" id="ARBA00023242"/>
    </source>
</evidence>
<keyword evidence="10" id="KW-1185">Reference proteome</keyword>
<keyword evidence="4" id="KW-0804">Transcription</keyword>
<evidence type="ECO:0000256" key="2">
    <source>
        <dbReference type="ARBA" id="ARBA00023015"/>
    </source>
</evidence>
<keyword evidence="3" id="KW-0238">DNA-binding</keyword>
<dbReference type="PANTHER" id="PTHR46324">
    <property type="entry name" value="BASIC LEUCINE ZIPPER 43-RELATED"/>
    <property type="match status" value="1"/>
</dbReference>
<feature type="coiled-coil region" evidence="6">
    <location>
        <begin position="75"/>
        <end position="130"/>
    </location>
</feature>
<accession>A0AAV5KKU8</accession>
<keyword evidence="5" id="KW-0539">Nucleus</keyword>
<dbReference type="GO" id="GO:0046983">
    <property type="term" value="F:protein dimerization activity"/>
    <property type="evidence" value="ECO:0007669"/>
    <property type="project" value="UniProtKB-ARBA"/>
</dbReference>
<evidence type="ECO:0000256" key="4">
    <source>
        <dbReference type="ARBA" id="ARBA00023163"/>
    </source>
</evidence>
<dbReference type="InterPro" id="IPR046347">
    <property type="entry name" value="bZIP_sf"/>
</dbReference>
<dbReference type="EMBL" id="BPVZ01000068">
    <property type="protein sequence ID" value="GKV25160.1"/>
    <property type="molecule type" value="Genomic_DNA"/>
</dbReference>
<protein>
    <recommendedName>
        <fullName evidence="8">BZIP domain-containing protein</fullName>
    </recommendedName>
</protein>
<dbReference type="Pfam" id="PF00170">
    <property type="entry name" value="bZIP_1"/>
    <property type="match status" value="1"/>
</dbReference>
<evidence type="ECO:0000256" key="3">
    <source>
        <dbReference type="ARBA" id="ARBA00023125"/>
    </source>
</evidence>
<dbReference type="FunFam" id="1.20.5.170:FF:000020">
    <property type="entry name" value="BZIP transcription factor"/>
    <property type="match status" value="1"/>
</dbReference>
<comment type="subcellular location">
    <subcellularLocation>
        <location evidence="1">Nucleus</location>
    </subcellularLocation>
</comment>
<name>A0AAV5KKU8_9ROSI</name>
<keyword evidence="2" id="KW-0805">Transcription regulation</keyword>
<dbReference type="InterPro" id="IPR045314">
    <property type="entry name" value="bZIP_plant_GBF1"/>
</dbReference>
<dbReference type="GO" id="GO:0005634">
    <property type="term" value="C:nucleus"/>
    <property type="evidence" value="ECO:0007669"/>
    <property type="project" value="UniProtKB-SubCell"/>
</dbReference>
<dbReference type="CDD" id="cd14702">
    <property type="entry name" value="bZIP_plant_GBF1"/>
    <property type="match status" value="1"/>
</dbReference>
<feature type="domain" description="BZIP" evidence="8">
    <location>
        <begin position="64"/>
        <end position="127"/>
    </location>
</feature>
<dbReference type="GO" id="GO:0003700">
    <property type="term" value="F:DNA-binding transcription factor activity"/>
    <property type="evidence" value="ECO:0007669"/>
    <property type="project" value="InterPro"/>
</dbReference>
<dbReference type="PANTHER" id="PTHR46324:SF7">
    <property type="entry name" value="BASIC LEUCINE-ZIPPER 75"/>
    <property type="match status" value="1"/>
</dbReference>
<evidence type="ECO:0000256" key="1">
    <source>
        <dbReference type="ARBA" id="ARBA00004123"/>
    </source>
</evidence>